<dbReference type="EMBL" id="CP144100">
    <property type="protein sequence ID" value="WWC87663.1"/>
    <property type="molecule type" value="Genomic_DNA"/>
</dbReference>
<dbReference type="SUPFAM" id="SSF103473">
    <property type="entry name" value="MFS general substrate transporter"/>
    <property type="match status" value="1"/>
</dbReference>
<keyword evidence="6" id="KW-0325">Glycoprotein</keyword>
<keyword evidence="4 8" id="KW-1133">Transmembrane helix</keyword>
<proteinExistence type="predicted"/>
<feature type="region of interest" description="Disordered" evidence="7">
    <location>
        <begin position="1"/>
        <end position="21"/>
    </location>
</feature>
<feature type="transmembrane region" description="Helical" evidence="8">
    <location>
        <begin position="391"/>
        <end position="409"/>
    </location>
</feature>
<feature type="transmembrane region" description="Helical" evidence="8">
    <location>
        <begin position="415"/>
        <end position="441"/>
    </location>
</feature>
<evidence type="ECO:0000313" key="10">
    <source>
        <dbReference type="EMBL" id="WWC87663.1"/>
    </source>
</evidence>
<feature type="transmembrane region" description="Helical" evidence="8">
    <location>
        <begin position="222"/>
        <end position="242"/>
    </location>
</feature>
<dbReference type="InterPro" id="IPR011701">
    <property type="entry name" value="MFS"/>
</dbReference>
<evidence type="ECO:0000256" key="3">
    <source>
        <dbReference type="ARBA" id="ARBA00022692"/>
    </source>
</evidence>
<evidence type="ECO:0000256" key="2">
    <source>
        <dbReference type="ARBA" id="ARBA00022448"/>
    </source>
</evidence>
<feature type="transmembrane region" description="Helical" evidence="8">
    <location>
        <begin position="192"/>
        <end position="210"/>
    </location>
</feature>
<sequence>MSSSTSSGTTTIPSPPVISNNQEALTPNLAQQDSLRDEENQIRQPIKKDDIQVEPIYSAFSLNQRYLIIALASISATFSGFASNIYFPAIPIIAKALNTTEGNINLTVTSYMVFQAISPTFWGAVSDVYGRRLTILCTFVVFLSACIGLALSNHLYQLIILRCLQSTGSASTIAIGSGMIGDIFTRAERGGYMGIFQTGLLTPLAIGPVLGGIFAETLGWRAIFWFLAIYSGIYLVILVLFLPETLRSIVGNGSIAPYHLAKATFENYVSNREETIKDGSVNTKKEIKIDFIAPLKILFHKEVFFVVLYLAIHYATWQMTLTIQSSFFESIYGLTEIQIGLTFLSNGLGCMIGTLTTGKLLDKDYKKAKEKYKDLVNEEEFPIEIVRLRTIWFWSILQLFSVLLFSWTIDKHLHISAPIISNFILAWSAMSIQSIISTFLVDIFAKQAASATASLNLARCCMGAIATGTINPLVNKIGIGWGFMVWVGLMVLSLGLVFIQMKFGMKWRRKREEEERLDRER</sequence>
<feature type="transmembrane region" description="Helical" evidence="8">
    <location>
        <begin position="479"/>
        <end position="501"/>
    </location>
</feature>
<keyword evidence="11" id="KW-1185">Reference proteome</keyword>
<feature type="transmembrane region" description="Helical" evidence="8">
    <location>
        <begin position="107"/>
        <end position="126"/>
    </location>
</feature>
<reference evidence="10 11" key="1">
    <citation type="submission" date="2024-01" db="EMBL/GenBank/DDBJ databases">
        <title>Comparative genomics of Cryptococcus and Kwoniella reveals pathogenesis evolution and contrasting modes of karyotype evolution via chromosome fusion or intercentromeric recombination.</title>
        <authorList>
            <person name="Coelho M.A."/>
            <person name="David-Palma M."/>
            <person name="Shea T."/>
            <person name="Bowers K."/>
            <person name="McGinley-Smith S."/>
            <person name="Mohammad A.W."/>
            <person name="Gnirke A."/>
            <person name="Yurkov A.M."/>
            <person name="Nowrousian M."/>
            <person name="Sun S."/>
            <person name="Cuomo C.A."/>
            <person name="Heitman J."/>
        </authorList>
    </citation>
    <scope>NUCLEOTIDE SEQUENCE [LARGE SCALE GENOMIC DNA]</scope>
    <source>
        <strain evidence="10 11">CBS 6074</strain>
    </source>
</reference>
<dbReference type="RefSeq" id="XP_066074426.1">
    <property type="nucleotide sequence ID" value="XM_066218329.1"/>
</dbReference>
<feature type="transmembrane region" description="Helical" evidence="8">
    <location>
        <begin position="337"/>
        <end position="361"/>
    </location>
</feature>
<evidence type="ECO:0000256" key="1">
    <source>
        <dbReference type="ARBA" id="ARBA00004141"/>
    </source>
</evidence>
<feature type="compositionally biased region" description="Low complexity" evidence="7">
    <location>
        <begin position="1"/>
        <end position="12"/>
    </location>
</feature>
<keyword evidence="3 8" id="KW-0812">Transmembrane</keyword>
<dbReference type="FunFam" id="1.20.1720.10:FF:000009">
    <property type="entry name" value="MFS multidrug transporter"/>
    <property type="match status" value="1"/>
</dbReference>
<evidence type="ECO:0000256" key="5">
    <source>
        <dbReference type="ARBA" id="ARBA00023136"/>
    </source>
</evidence>
<feature type="transmembrane region" description="Helical" evidence="8">
    <location>
        <begin position="453"/>
        <end position="473"/>
    </location>
</feature>
<keyword evidence="5 8" id="KW-0472">Membrane</keyword>
<feature type="domain" description="Major facilitator superfamily (MFS) profile" evidence="9">
    <location>
        <begin position="68"/>
        <end position="505"/>
    </location>
</feature>
<organism evidence="10 11">
    <name type="scientific">Kwoniella dendrophila CBS 6074</name>
    <dbReference type="NCBI Taxonomy" id="1295534"/>
    <lineage>
        <taxon>Eukaryota</taxon>
        <taxon>Fungi</taxon>
        <taxon>Dikarya</taxon>
        <taxon>Basidiomycota</taxon>
        <taxon>Agaricomycotina</taxon>
        <taxon>Tremellomycetes</taxon>
        <taxon>Tremellales</taxon>
        <taxon>Cryptococcaceae</taxon>
        <taxon>Kwoniella</taxon>
    </lineage>
</organism>
<dbReference type="AlphaFoldDB" id="A0AAX4JRZ1"/>
<dbReference type="GO" id="GO:0015137">
    <property type="term" value="F:citrate transmembrane transporter activity"/>
    <property type="evidence" value="ECO:0007669"/>
    <property type="project" value="UniProtKB-ARBA"/>
</dbReference>
<dbReference type="PANTHER" id="PTHR23502">
    <property type="entry name" value="MAJOR FACILITATOR SUPERFAMILY"/>
    <property type="match status" value="1"/>
</dbReference>
<evidence type="ECO:0000259" key="9">
    <source>
        <dbReference type="PROSITE" id="PS50850"/>
    </source>
</evidence>
<dbReference type="PANTHER" id="PTHR23502:SF51">
    <property type="entry name" value="QUINIDINE RESISTANCE PROTEIN 1-RELATED"/>
    <property type="match status" value="1"/>
</dbReference>
<keyword evidence="2" id="KW-0813">Transport</keyword>
<dbReference type="InterPro" id="IPR036259">
    <property type="entry name" value="MFS_trans_sf"/>
</dbReference>
<feature type="transmembrane region" description="Helical" evidence="8">
    <location>
        <begin position="133"/>
        <end position="152"/>
    </location>
</feature>
<dbReference type="GO" id="GO:0140115">
    <property type="term" value="P:export across plasma membrane"/>
    <property type="evidence" value="ECO:0007669"/>
    <property type="project" value="UniProtKB-ARBA"/>
</dbReference>
<feature type="transmembrane region" description="Helical" evidence="8">
    <location>
        <begin position="66"/>
        <end position="87"/>
    </location>
</feature>
<accession>A0AAX4JRZ1</accession>
<evidence type="ECO:0000256" key="4">
    <source>
        <dbReference type="ARBA" id="ARBA00022989"/>
    </source>
</evidence>
<gene>
    <name evidence="10" type="ORF">L201_002554</name>
</gene>
<dbReference type="PROSITE" id="PS50850">
    <property type="entry name" value="MFS"/>
    <property type="match status" value="1"/>
</dbReference>
<dbReference type="Proteomes" id="UP001355207">
    <property type="component" value="Chromosome 3"/>
</dbReference>
<dbReference type="Gene3D" id="1.20.1250.20">
    <property type="entry name" value="MFS general substrate transporter like domains"/>
    <property type="match status" value="1"/>
</dbReference>
<dbReference type="GO" id="GO:0005886">
    <property type="term" value="C:plasma membrane"/>
    <property type="evidence" value="ECO:0007669"/>
    <property type="project" value="TreeGrafter"/>
</dbReference>
<evidence type="ECO:0000256" key="6">
    <source>
        <dbReference type="ARBA" id="ARBA00023180"/>
    </source>
</evidence>
<evidence type="ECO:0000256" key="7">
    <source>
        <dbReference type="SAM" id="MobiDB-lite"/>
    </source>
</evidence>
<protein>
    <recommendedName>
        <fullName evidence="9">Major facilitator superfamily (MFS) profile domain-containing protein</fullName>
    </recommendedName>
</protein>
<feature type="transmembrane region" description="Helical" evidence="8">
    <location>
        <begin position="158"/>
        <end position="180"/>
    </location>
</feature>
<evidence type="ECO:0000256" key="8">
    <source>
        <dbReference type="SAM" id="Phobius"/>
    </source>
</evidence>
<dbReference type="Pfam" id="PF07690">
    <property type="entry name" value="MFS_1"/>
    <property type="match status" value="1"/>
</dbReference>
<dbReference type="FunFam" id="1.20.1250.20:FF:000172">
    <property type="entry name" value="MFS multidrug resistance transporter"/>
    <property type="match status" value="1"/>
</dbReference>
<evidence type="ECO:0000313" key="11">
    <source>
        <dbReference type="Proteomes" id="UP001355207"/>
    </source>
</evidence>
<feature type="transmembrane region" description="Helical" evidence="8">
    <location>
        <begin position="298"/>
        <end position="317"/>
    </location>
</feature>
<comment type="subcellular location">
    <subcellularLocation>
        <location evidence="1">Membrane</location>
        <topology evidence="1">Multi-pass membrane protein</topology>
    </subcellularLocation>
</comment>
<name>A0AAX4JRZ1_9TREE</name>
<dbReference type="GeneID" id="91093226"/>
<dbReference type="InterPro" id="IPR020846">
    <property type="entry name" value="MFS_dom"/>
</dbReference>